<evidence type="ECO:0000256" key="1">
    <source>
        <dbReference type="SAM" id="MobiDB-lite"/>
    </source>
</evidence>
<reference evidence="2" key="1">
    <citation type="submission" date="2020-04" db="EMBL/GenBank/DDBJ databases">
        <title>Deep metagenomics examines the oral microbiome during advanced dental caries in children, revealing novel taxa and co-occurrences with host molecules.</title>
        <authorList>
            <person name="Baker J.L."/>
            <person name="Morton J.T."/>
            <person name="Dinis M."/>
            <person name="Alvarez R."/>
            <person name="Tran N.C."/>
            <person name="Knight R."/>
            <person name="Edlund A."/>
        </authorList>
    </citation>
    <scope>NUCLEOTIDE SEQUENCE</scope>
    <source>
        <strain evidence="2">JCVI_29_bin.11</strain>
    </source>
</reference>
<comment type="caution">
    <text evidence="2">The sequence shown here is derived from an EMBL/GenBank/DDBJ whole genome shotgun (WGS) entry which is preliminary data.</text>
</comment>
<dbReference type="EMBL" id="JABZXL010000008">
    <property type="protein sequence ID" value="MBF1659025.1"/>
    <property type="molecule type" value="Genomic_DNA"/>
</dbReference>
<accession>A0A930PNU7</accession>
<protein>
    <submittedName>
        <fullName evidence="2">Chorismate mutase</fullName>
    </submittedName>
</protein>
<dbReference type="RefSeq" id="WP_200963636.1">
    <property type="nucleotide sequence ID" value="NZ_CAJZKG010000001.1"/>
</dbReference>
<evidence type="ECO:0000313" key="3">
    <source>
        <dbReference type="Proteomes" id="UP000713964"/>
    </source>
</evidence>
<feature type="region of interest" description="Disordered" evidence="1">
    <location>
        <begin position="50"/>
        <end position="128"/>
    </location>
</feature>
<evidence type="ECO:0000313" key="2">
    <source>
        <dbReference type="EMBL" id="MBF1659025.1"/>
    </source>
</evidence>
<feature type="compositionally biased region" description="Basic and acidic residues" evidence="1">
    <location>
        <begin position="74"/>
        <end position="88"/>
    </location>
</feature>
<dbReference type="Proteomes" id="UP000713964">
    <property type="component" value="Unassembled WGS sequence"/>
</dbReference>
<name>A0A930PNU7_9MICC</name>
<sequence length="128" mass="13789">MAYPPQYIAMVVGAVRTLVGAENMHLRDAIARVARQMNLDAALVDSWVKQSPEYTAREDAPGAARRSGTSANKRSAEHEQGVKAREKANASPFPRAAVKRAYGVSDRGAKVTGIRPHTSRPDGLPGDH</sequence>
<dbReference type="AlphaFoldDB" id="A0A930PNU7"/>
<proteinExistence type="predicted"/>
<organism evidence="2 3">
    <name type="scientific">Rothia mucilaginosa</name>
    <dbReference type="NCBI Taxonomy" id="43675"/>
    <lineage>
        <taxon>Bacteria</taxon>
        <taxon>Bacillati</taxon>
        <taxon>Actinomycetota</taxon>
        <taxon>Actinomycetes</taxon>
        <taxon>Micrococcales</taxon>
        <taxon>Micrococcaceae</taxon>
        <taxon>Rothia</taxon>
    </lineage>
</organism>
<gene>
    <name evidence="2" type="ORF">HXO58_04220</name>
</gene>